<evidence type="ECO:0000256" key="1">
    <source>
        <dbReference type="SAM" id="Coils"/>
    </source>
</evidence>
<evidence type="ECO:0000313" key="2">
    <source>
        <dbReference type="EMBL" id="MBP1992387.1"/>
    </source>
</evidence>
<keyword evidence="3" id="KW-1185">Reference proteome</keyword>
<dbReference type="InterPro" id="IPR019673">
    <property type="entry name" value="Spore_germination_GerPC"/>
</dbReference>
<dbReference type="EMBL" id="JAGGLB010000013">
    <property type="protein sequence ID" value="MBP1992387.1"/>
    <property type="molecule type" value="Genomic_DNA"/>
</dbReference>
<name>A0ABS4IXT8_9BACL</name>
<dbReference type="Proteomes" id="UP001519287">
    <property type="component" value="Unassembled WGS sequence"/>
</dbReference>
<organism evidence="2 3">
    <name type="scientific">Paenibacillus eucommiae</name>
    <dbReference type="NCBI Taxonomy" id="1355755"/>
    <lineage>
        <taxon>Bacteria</taxon>
        <taxon>Bacillati</taxon>
        <taxon>Bacillota</taxon>
        <taxon>Bacilli</taxon>
        <taxon>Bacillales</taxon>
        <taxon>Paenibacillaceae</taxon>
        <taxon>Paenibacillus</taxon>
    </lineage>
</organism>
<protein>
    <submittedName>
        <fullName evidence="2">Spore germination protein PC</fullName>
    </submittedName>
</protein>
<gene>
    <name evidence="2" type="ORF">J2Z66_003995</name>
</gene>
<dbReference type="Pfam" id="PF10737">
    <property type="entry name" value="GerPC"/>
    <property type="match status" value="1"/>
</dbReference>
<sequence length="201" mass="23047">MSCQQVFQQVYAHLSSQAKRIEKLEQTVIKLQAEIDASKGQKKFHIDKIEYKFDQLKVERLDGSLSIGINPSSFDDVEDFTVNGSPLNSKVMPPNPMCNLKDDISGSINDYLSQDAKDDINAMENKYQYPIDESYKQLILDDIRNQVEPRIKQYIDQYRSAGFKEPLDAIRENIIDQTKNDIRTAMNAYISNLTETDGEQP</sequence>
<reference evidence="2 3" key="1">
    <citation type="submission" date="2021-03" db="EMBL/GenBank/DDBJ databases">
        <title>Genomic Encyclopedia of Type Strains, Phase IV (KMG-IV): sequencing the most valuable type-strain genomes for metagenomic binning, comparative biology and taxonomic classification.</title>
        <authorList>
            <person name="Goeker M."/>
        </authorList>
    </citation>
    <scope>NUCLEOTIDE SEQUENCE [LARGE SCALE GENOMIC DNA]</scope>
    <source>
        <strain evidence="2 3">DSM 26048</strain>
    </source>
</reference>
<comment type="caution">
    <text evidence="2">The sequence shown here is derived from an EMBL/GenBank/DDBJ whole genome shotgun (WGS) entry which is preliminary data.</text>
</comment>
<feature type="coiled-coil region" evidence="1">
    <location>
        <begin position="14"/>
        <end position="41"/>
    </location>
</feature>
<evidence type="ECO:0000313" key="3">
    <source>
        <dbReference type="Proteomes" id="UP001519287"/>
    </source>
</evidence>
<dbReference type="RefSeq" id="WP_209973354.1">
    <property type="nucleotide sequence ID" value="NZ_JAGGLB010000013.1"/>
</dbReference>
<accession>A0ABS4IXT8</accession>
<proteinExistence type="predicted"/>
<keyword evidence="1" id="KW-0175">Coiled coil</keyword>